<feature type="non-terminal residue" evidence="1">
    <location>
        <position position="238"/>
    </location>
</feature>
<protein>
    <submittedName>
        <fullName evidence="1">Uncharacterized protein</fullName>
    </submittedName>
</protein>
<dbReference type="Gene3D" id="3.40.50.1820">
    <property type="entry name" value="alpha/beta hydrolase"/>
    <property type="match status" value="1"/>
</dbReference>
<name>A0ABN9SDQ0_9DINO</name>
<dbReference type="InterPro" id="IPR029058">
    <property type="entry name" value="AB_hydrolase_fold"/>
</dbReference>
<comment type="caution">
    <text evidence="1">The sequence shown here is derived from an EMBL/GenBank/DDBJ whole genome shotgun (WGS) entry which is preliminary data.</text>
</comment>
<dbReference type="EMBL" id="CAUYUJ010010746">
    <property type="protein sequence ID" value="CAK0830155.1"/>
    <property type="molecule type" value="Genomic_DNA"/>
</dbReference>
<dbReference type="SUPFAM" id="SSF53474">
    <property type="entry name" value="alpha/beta-Hydrolases"/>
    <property type="match status" value="1"/>
</dbReference>
<sequence>MGTWELGAERPELYAAVAPVAAYHNGERTEHIARRLRGTPVFVIHSLHDGVCPHSKEVPLWTLLREEGNRHLKVSLAHHVDHTFMFERAYCDDVTISVAPEVDHEAGVREPLFLCLAVDRCGQPDSSLGLPTHLRACRWRFTPAARTIQSLLLQDVWQQRLPCVYHQRGQQHRRNITFSLCSKSKQQHRHHFSEVRAAFFLDRRWVPLAEPPAPPPRRNPRRPPRNDVYAVFVPLSSS</sequence>
<organism evidence="1 2">
    <name type="scientific">Prorocentrum cordatum</name>
    <dbReference type="NCBI Taxonomy" id="2364126"/>
    <lineage>
        <taxon>Eukaryota</taxon>
        <taxon>Sar</taxon>
        <taxon>Alveolata</taxon>
        <taxon>Dinophyceae</taxon>
        <taxon>Prorocentrales</taxon>
        <taxon>Prorocentraceae</taxon>
        <taxon>Prorocentrum</taxon>
    </lineage>
</organism>
<evidence type="ECO:0000313" key="1">
    <source>
        <dbReference type="EMBL" id="CAK0830155.1"/>
    </source>
</evidence>
<evidence type="ECO:0000313" key="2">
    <source>
        <dbReference type="Proteomes" id="UP001189429"/>
    </source>
</evidence>
<accession>A0ABN9SDQ0</accession>
<keyword evidence="2" id="KW-1185">Reference proteome</keyword>
<dbReference type="Proteomes" id="UP001189429">
    <property type="component" value="Unassembled WGS sequence"/>
</dbReference>
<gene>
    <name evidence="1" type="ORF">PCOR1329_LOCUS28866</name>
</gene>
<proteinExistence type="predicted"/>
<reference evidence="1" key="1">
    <citation type="submission" date="2023-10" db="EMBL/GenBank/DDBJ databases">
        <authorList>
            <person name="Chen Y."/>
            <person name="Shah S."/>
            <person name="Dougan E. K."/>
            <person name="Thang M."/>
            <person name="Chan C."/>
        </authorList>
    </citation>
    <scope>NUCLEOTIDE SEQUENCE [LARGE SCALE GENOMIC DNA]</scope>
</reference>